<gene>
    <name evidence="1" type="ORF">GCM10011352_43380</name>
</gene>
<evidence type="ECO:0000313" key="1">
    <source>
        <dbReference type="EMBL" id="GGC12231.1"/>
    </source>
</evidence>
<keyword evidence="2" id="KW-1185">Reference proteome</keyword>
<organism evidence="1 2">
    <name type="scientific">Marinobacterium zhoushanense</name>
    <dbReference type="NCBI Taxonomy" id="1679163"/>
    <lineage>
        <taxon>Bacteria</taxon>
        <taxon>Pseudomonadati</taxon>
        <taxon>Pseudomonadota</taxon>
        <taxon>Gammaproteobacteria</taxon>
        <taxon>Oceanospirillales</taxon>
        <taxon>Oceanospirillaceae</taxon>
        <taxon>Marinobacterium</taxon>
    </lineage>
</organism>
<reference evidence="2" key="1">
    <citation type="journal article" date="2019" name="Int. J. Syst. Evol. Microbiol.">
        <title>The Global Catalogue of Microorganisms (GCM) 10K type strain sequencing project: providing services to taxonomists for standard genome sequencing and annotation.</title>
        <authorList>
            <consortium name="The Broad Institute Genomics Platform"/>
            <consortium name="The Broad Institute Genome Sequencing Center for Infectious Disease"/>
            <person name="Wu L."/>
            <person name="Ma J."/>
        </authorList>
    </citation>
    <scope>NUCLEOTIDE SEQUENCE [LARGE SCALE GENOMIC DNA]</scope>
    <source>
        <strain evidence="2">CGMCC 1.15341</strain>
    </source>
</reference>
<dbReference type="EMBL" id="BMIJ01000018">
    <property type="protein sequence ID" value="GGC12231.1"/>
    <property type="molecule type" value="Genomic_DNA"/>
</dbReference>
<proteinExistence type="predicted"/>
<sequence>MDYVGSEMTYNKAIKFVPALGASTGPKKLRFSVRLLQRYEYTMGKKLPPAQLELYKRIDEILFYKWDPIGISDGDWARDEYQSYLPRVFVLAMESESPEPIAKYLSVVSTESMGLSAAPEHDMKIAKMIIEIKESLGL</sequence>
<dbReference type="SUPFAM" id="SSF116922">
    <property type="entry name" value="YugE-like"/>
    <property type="match status" value="1"/>
</dbReference>
<dbReference type="Proteomes" id="UP000629025">
    <property type="component" value="Unassembled WGS sequence"/>
</dbReference>
<evidence type="ECO:0000313" key="2">
    <source>
        <dbReference type="Proteomes" id="UP000629025"/>
    </source>
</evidence>
<comment type="caution">
    <text evidence="1">The sequence shown here is derived from an EMBL/GenBank/DDBJ whole genome shotgun (WGS) entry which is preliminary data.</text>
</comment>
<name>A0ABQ1KX71_9GAMM</name>
<dbReference type="InterPro" id="IPR023162">
    <property type="entry name" value="Apc36109-like_dom_sf"/>
</dbReference>
<accession>A0ABQ1KX71</accession>
<protein>
    <submittedName>
        <fullName evidence="1">Uncharacterized protein</fullName>
    </submittedName>
</protein>